<dbReference type="InterPro" id="IPR034035">
    <property type="entry name" value="Astacin-like_dom"/>
</dbReference>
<dbReference type="Pfam" id="PF01400">
    <property type="entry name" value="Astacin"/>
    <property type="match status" value="1"/>
</dbReference>
<dbReference type="InterPro" id="IPR006026">
    <property type="entry name" value="Peptidase_Metallo"/>
</dbReference>
<feature type="binding site" evidence="6">
    <location>
        <position position="99"/>
    </location>
    <ligand>
        <name>Zn(2+)</name>
        <dbReference type="ChEBI" id="CHEBI:29105"/>
        <note>catalytic</note>
    </ligand>
</feature>
<feature type="binding site" evidence="6">
    <location>
        <position position="95"/>
    </location>
    <ligand>
        <name>Zn(2+)</name>
        <dbReference type="ChEBI" id="CHEBI:29105"/>
        <note>catalytic</note>
    </ligand>
</feature>
<reference evidence="9" key="1">
    <citation type="submission" date="2018-11" db="EMBL/GenBank/DDBJ databases">
        <title>Venom-gland transcriptomics and venom proteomics of the Florida green centipede (Hemiscolopendra marginata) reveal sex-based variation in a centipede venom.</title>
        <authorList>
            <person name="Nystrom G.S."/>
            <person name="Ward M.J."/>
            <person name="Ellsworth S.A."/>
            <person name="Rokyta D.R."/>
        </authorList>
    </citation>
    <scope>NUCLEOTIDE SEQUENCE</scope>
    <source>
        <tissue evidence="9">Venom gland</tissue>
    </source>
</reference>
<dbReference type="AlphaFoldDB" id="A0A646QFY2"/>
<keyword evidence="4 6" id="KW-0862">Zinc</keyword>
<dbReference type="GO" id="GO:0004222">
    <property type="term" value="F:metalloendopeptidase activity"/>
    <property type="evidence" value="ECO:0007669"/>
    <property type="project" value="UniProtKB-UniRule"/>
</dbReference>
<evidence type="ECO:0000256" key="5">
    <source>
        <dbReference type="ARBA" id="ARBA00023049"/>
    </source>
</evidence>
<feature type="active site" evidence="6">
    <location>
        <position position="96"/>
    </location>
</feature>
<dbReference type="GO" id="GO:0006508">
    <property type="term" value="P:proteolysis"/>
    <property type="evidence" value="ECO:0007669"/>
    <property type="project" value="UniProtKB-KW"/>
</dbReference>
<proteinExistence type="predicted"/>
<dbReference type="CDD" id="cd04280">
    <property type="entry name" value="ZnMc_astacin_like"/>
    <property type="match status" value="1"/>
</dbReference>
<keyword evidence="3 6" id="KW-0378">Hydrolase</keyword>
<keyword evidence="2 6" id="KW-0479">Metal-binding</keyword>
<name>A0A646QFY2_9MYRI</name>
<dbReference type="SMART" id="SM00235">
    <property type="entry name" value="ZnMc"/>
    <property type="match status" value="1"/>
</dbReference>
<accession>A0A646QFY2</accession>
<dbReference type="PROSITE" id="PS51864">
    <property type="entry name" value="ASTACIN"/>
    <property type="match status" value="1"/>
</dbReference>
<evidence type="ECO:0000259" key="8">
    <source>
        <dbReference type="PROSITE" id="PS51864"/>
    </source>
</evidence>
<sequence length="202" mass="22941">MAAERNTQTHKTLRWPGGQIPYVIDKSLSPCTDLIKSAMNEFHANTCIQFTPWAGENDYVCIMSGNDCSSHVGKQGGRQLVSLGVGCRYKGTIMHELMHAIGFHHEHNRPDRDNYIIINWRNIEEGEGHNFKILHTNEVDLYGDYDLNSIMHYGEEAFAKNKTIPTIKVKSAKVRLSGPAEKQKLSQGDIEKIRNMYCKGNY</sequence>
<dbReference type="InterPro" id="IPR024079">
    <property type="entry name" value="MetalloPept_cat_dom_sf"/>
</dbReference>
<dbReference type="EC" id="3.4.24.-" evidence="7"/>
<dbReference type="Gene3D" id="3.40.390.10">
    <property type="entry name" value="Collagenase (Catalytic Domain)"/>
    <property type="match status" value="1"/>
</dbReference>
<comment type="caution">
    <text evidence="6">Lacks conserved residue(s) required for the propagation of feature annotation.</text>
</comment>
<dbReference type="PANTHER" id="PTHR10127:SF780">
    <property type="entry name" value="METALLOENDOPEPTIDASE"/>
    <property type="match status" value="1"/>
</dbReference>
<comment type="cofactor">
    <cofactor evidence="6 7">
        <name>Zn(2+)</name>
        <dbReference type="ChEBI" id="CHEBI:29105"/>
    </cofactor>
    <text evidence="6 7">Binds 1 zinc ion per subunit.</text>
</comment>
<dbReference type="PRINTS" id="PR00480">
    <property type="entry name" value="ASTACIN"/>
</dbReference>
<keyword evidence="1 6" id="KW-0645">Protease</keyword>
<dbReference type="InterPro" id="IPR001506">
    <property type="entry name" value="Peptidase_M12A"/>
</dbReference>
<evidence type="ECO:0000313" key="9">
    <source>
        <dbReference type="EMBL" id="MUP40929.1"/>
    </source>
</evidence>
<dbReference type="EMBL" id="GHBY01000752">
    <property type="protein sequence ID" value="MUP40929.1"/>
    <property type="molecule type" value="Transcribed_RNA"/>
</dbReference>
<evidence type="ECO:0000256" key="6">
    <source>
        <dbReference type="PROSITE-ProRule" id="PRU01211"/>
    </source>
</evidence>
<organism evidence="9">
    <name type="scientific">Hemiscolopendra marginata</name>
    <dbReference type="NCBI Taxonomy" id="943146"/>
    <lineage>
        <taxon>Eukaryota</taxon>
        <taxon>Metazoa</taxon>
        <taxon>Ecdysozoa</taxon>
        <taxon>Arthropoda</taxon>
        <taxon>Myriapoda</taxon>
        <taxon>Chilopoda</taxon>
        <taxon>Pleurostigmophora</taxon>
        <taxon>Scolopendromorpha</taxon>
        <taxon>Scolopendridae</taxon>
        <taxon>Hemiscolopendra</taxon>
    </lineage>
</organism>
<feature type="domain" description="Peptidase M12A" evidence="8">
    <location>
        <begin position="2"/>
        <end position="199"/>
    </location>
</feature>
<protein>
    <recommendedName>
        <fullName evidence="7">Metalloendopeptidase</fullName>
        <ecNumber evidence="7">3.4.24.-</ecNumber>
    </recommendedName>
</protein>
<keyword evidence="5 6" id="KW-0482">Metalloprotease</keyword>
<dbReference type="PANTHER" id="PTHR10127">
    <property type="entry name" value="DISCOIDIN, CUB, EGF, LAMININ , AND ZINC METALLOPROTEASE DOMAIN CONTAINING"/>
    <property type="match status" value="1"/>
</dbReference>
<evidence type="ECO:0000256" key="7">
    <source>
        <dbReference type="RuleBase" id="RU361183"/>
    </source>
</evidence>
<evidence type="ECO:0000256" key="2">
    <source>
        <dbReference type="ARBA" id="ARBA00022723"/>
    </source>
</evidence>
<evidence type="ECO:0000256" key="1">
    <source>
        <dbReference type="ARBA" id="ARBA00022670"/>
    </source>
</evidence>
<feature type="binding site" evidence="6">
    <location>
        <position position="105"/>
    </location>
    <ligand>
        <name>Zn(2+)</name>
        <dbReference type="ChEBI" id="CHEBI:29105"/>
        <note>catalytic</note>
    </ligand>
</feature>
<evidence type="ECO:0000256" key="4">
    <source>
        <dbReference type="ARBA" id="ARBA00022833"/>
    </source>
</evidence>
<evidence type="ECO:0000256" key="3">
    <source>
        <dbReference type="ARBA" id="ARBA00022801"/>
    </source>
</evidence>
<dbReference type="SUPFAM" id="SSF55486">
    <property type="entry name" value="Metalloproteases ('zincins'), catalytic domain"/>
    <property type="match status" value="1"/>
</dbReference>
<dbReference type="GO" id="GO:0008270">
    <property type="term" value="F:zinc ion binding"/>
    <property type="evidence" value="ECO:0007669"/>
    <property type="project" value="UniProtKB-UniRule"/>
</dbReference>